<evidence type="ECO:0000259" key="3">
    <source>
        <dbReference type="PROSITE" id="PS51186"/>
    </source>
</evidence>
<evidence type="ECO:0000256" key="1">
    <source>
        <dbReference type="ARBA" id="ARBA00022679"/>
    </source>
</evidence>
<keyword evidence="5" id="KW-1185">Reference proteome</keyword>
<dbReference type="AlphaFoldDB" id="A0A9N8MSD0"/>
<dbReference type="InterPro" id="IPR016181">
    <property type="entry name" value="Acyl_CoA_acyltransferase"/>
</dbReference>
<dbReference type="InterPro" id="IPR050832">
    <property type="entry name" value="Bact_Acetyltransf"/>
</dbReference>
<dbReference type="GO" id="GO:0016747">
    <property type="term" value="F:acyltransferase activity, transferring groups other than amino-acyl groups"/>
    <property type="evidence" value="ECO:0007669"/>
    <property type="project" value="InterPro"/>
</dbReference>
<dbReference type="Proteomes" id="UP000675121">
    <property type="component" value="Unassembled WGS sequence"/>
</dbReference>
<dbReference type="Gene3D" id="3.40.630.30">
    <property type="match status" value="1"/>
</dbReference>
<keyword evidence="1" id="KW-0808">Transferase</keyword>
<proteinExistence type="predicted"/>
<evidence type="ECO:0000256" key="2">
    <source>
        <dbReference type="ARBA" id="ARBA00023315"/>
    </source>
</evidence>
<sequence>MAENHSSSLDIRRLSPAEWALAFPVIAQLRSLDQAEFLKRARRQSHSGYELVGAFQDSKLIGVMGMRPVHTLARGAHLHIDDLVVDAATRGSGAGRAMMEYAEADARARDMTAVFLDARPDAVPFYERQNYAFHSAPSMKKVLSPS</sequence>
<dbReference type="InterPro" id="IPR000182">
    <property type="entry name" value="GNAT_dom"/>
</dbReference>
<feature type="domain" description="N-acetyltransferase" evidence="3">
    <location>
        <begin position="9"/>
        <end position="146"/>
    </location>
</feature>
<reference evidence="4" key="1">
    <citation type="submission" date="2021-02" db="EMBL/GenBank/DDBJ databases">
        <authorList>
            <person name="Vanwijnsberghe S."/>
        </authorList>
    </citation>
    <scope>NUCLEOTIDE SEQUENCE</scope>
    <source>
        <strain evidence="4">R-70211</strain>
    </source>
</reference>
<name>A0A9N8MSD0_9BURK</name>
<dbReference type="CDD" id="cd04301">
    <property type="entry name" value="NAT_SF"/>
    <property type="match status" value="1"/>
</dbReference>
<dbReference type="Pfam" id="PF00583">
    <property type="entry name" value="Acetyltransf_1"/>
    <property type="match status" value="1"/>
</dbReference>
<accession>A0A9N8MSD0</accession>
<organism evidence="4 5">
    <name type="scientific">Paraburkholderia domus</name>
    <dbReference type="NCBI Taxonomy" id="2793075"/>
    <lineage>
        <taxon>Bacteria</taxon>
        <taxon>Pseudomonadati</taxon>
        <taxon>Pseudomonadota</taxon>
        <taxon>Betaproteobacteria</taxon>
        <taxon>Burkholderiales</taxon>
        <taxon>Burkholderiaceae</taxon>
        <taxon>Paraburkholderia</taxon>
    </lineage>
</organism>
<keyword evidence="2" id="KW-0012">Acyltransferase</keyword>
<dbReference type="RefSeq" id="WP_201073693.1">
    <property type="nucleotide sequence ID" value="NZ_CAJNAS010000007.1"/>
</dbReference>
<dbReference type="EMBL" id="CAJNAS010000007">
    <property type="protein sequence ID" value="CAE6894774.1"/>
    <property type="molecule type" value="Genomic_DNA"/>
</dbReference>
<dbReference type="PANTHER" id="PTHR43877">
    <property type="entry name" value="AMINOALKYLPHOSPHONATE N-ACETYLTRANSFERASE-RELATED-RELATED"/>
    <property type="match status" value="1"/>
</dbReference>
<protein>
    <recommendedName>
        <fullName evidence="3">N-acetyltransferase domain-containing protein</fullName>
    </recommendedName>
</protein>
<dbReference type="PROSITE" id="PS51186">
    <property type="entry name" value="GNAT"/>
    <property type="match status" value="1"/>
</dbReference>
<evidence type="ECO:0000313" key="5">
    <source>
        <dbReference type="Proteomes" id="UP000675121"/>
    </source>
</evidence>
<dbReference type="PANTHER" id="PTHR43877:SF2">
    <property type="entry name" value="AMINOALKYLPHOSPHONATE N-ACETYLTRANSFERASE-RELATED"/>
    <property type="match status" value="1"/>
</dbReference>
<gene>
    <name evidence="4" type="ORF">R70211_02936</name>
</gene>
<dbReference type="SUPFAM" id="SSF55729">
    <property type="entry name" value="Acyl-CoA N-acyltransferases (Nat)"/>
    <property type="match status" value="1"/>
</dbReference>
<comment type="caution">
    <text evidence="4">The sequence shown here is derived from an EMBL/GenBank/DDBJ whole genome shotgun (WGS) entry which is preliminary data.</text>
</comment>
<evidence type="ECO:0000313" key="4">
    <source>
        <dbReference type="EMBL" id="CAE6894774.1"/>
    </source>
</evidence>